<evidence type="ECO:0000256" key="10">
    <source>
        <dbReference type="ARBA" id="ARBA00022857"/>
    </source>
</evidence>
<comment type="catalytic activity">
    <reaction evidence="15">
        <text>a 5,6-dihydrouridine in mRNA + NAD(+) = a uridine in mRNA + NADH + H(+)</text>
        <dbReference type="Rhea" id="RHEA:69851"/>
        <dbReference type="Rhea" id="RHEA-COMP:14658"/>
        <dbReference type="Rhea" id="RHEA-COMP:17789"/>
        <dbReference type="ChEBI" id="CHEBI:15378"/>
        <dbReference type="ChEBI" id="CHEBI:57540"/>
        <dbReference type="ChEBI" id="CHEBI:57945"/>
        <dbReference type="ChEBI" id="CHEBI:65315"/>
        <dbReference type="ChEBI" id="CHEBI:74443"/>
    </reaction>
    <physiologicalReaction direction="right-to-left" evidence="15">
        <dbReference type="Rhea" id="RHEA:69853"/>
    </physiologicalReaction>
</comment>
<dbReference type="CTD" id="35264"/>
<dbReference type="Gene3D" id="3.20.20.70">
    <property type="entry name" value="Aldolase class I"/>
    <property type="match status" value="1"/>
</dbReference>
<evidence type="ECO:0000256" key="9">
    <source>
        <dbReference type="ARBA" id="ARBA00022833"/>
    </source>
</evidence>
<evidence type="ECO:0000259" key="21">
    <source>
        <dbReference type="PROSITE" id="PS50103"/>
    </source>
</evidence>
<dbReference type="InterPro" id="IPR013785">
    <property type="entry name" value="Aldolase_TIM"/>
</dbReference>
<evidence type="ECO:0000256" key="14">
    <source>
        <dbReference type="ARBA" id="ARBA00048266"/>
    </source>
</evidence>
<dbReference type="CDD" id="cd02801">
    <property type="entry name" value="DUS_like_FMN"/>
    <property type="match status" value="1"/>
</dbReference>
<keyword evidence="3 19" id="KW-0288">FMN</keyword>
<feature type="zinc finger region" description="C3H1-type" evidence="18">
    <location>
        <begin position="232"/>
        <end position="257"/>
    </location>
</feature>
<dbReference type="Proteomes" id="UP000694843">
    <property type="component" value="Unplaced"/>
</dbReference>
<evidence type="ECO:0000256" key="8">
    <source>
        <dbReference type="ARBA" id="ARBA00022771"/>
    </source>
</evidence>
<feature type="compositionally biased region" description="Basic and acidic residues" evidence="20">
    <location>
        <begin position="44"/>
        <end position="55"/>
    </location>
</feature>
<dbReference type="SUPFAM" id="SSF51395">
    <property type="entry name" value="FMN-linked oxidoreductases"/>
    <property type="match status" value="1"/>
</dbReference>
<feature type="region of interest" description="Disordered" evidence="20">
    <location>
        <begin position="97"/>
        <end position="138"/>
    </location>
</feature>
<evidence type="ECO:0000313" key="22">
    <source>
        <dbReference type="Proteomes" id="UP000694843"/>
    </source>
</evidence>
<dbReference type="GO" id="GO:0102265">
    <property type="term" value="F:tRNA-dihydrouridine47 synthase activity"/>
    <property type="evidence" value="ECO:0007669"/>
    <property type="project" value="UniProtKB-EC"/>
</dbReference>
<gene>
    <name evidence="23" type="primary">LOC108672908</name>
</gene>
<evidence type="ECO:0000256" key="20">
    <source>
        <dbReference type="SAM" id="MobiDB-lite"/>
    </source>
</evidence>
<reference evidence="23" key="1">
    <citation type="submission" date="2025-08" db="UniProtKB">
        <authorList>
            <consortium name="RefSeq"/>
        </authorList>
    </citation>
    <scope>IDENTIFICATION</scope>
    <source>
        <tissue evidence="23">Whole organism</tissue>
    </source>
</reference>
<dbReference type="Pfam" id="PF01207">
    <property type="entry name" value="Dus"/>
    <property type="match status" value="1"/>
</dbReference>
<dbReference type="PROSITE" id="PS01136">
    <property type="entry name" value="UPF0034"/>
    <property type="match status" value="1"/>
</dbReference>
<evidence type="ECO:0000256" key="16">
    <source>
        <dbReference type="ARBA" id="ARBA00049447"/>
    </source>
</evidence>
<feature type="domain" description="C3H1-type" evidence="21">
    <location>
        <begin position="232"/>
        <end position="257"/>
    </location>
</feature>
<proteinExistence type="inferred from homology"/>
<evidence type="ECO:0000256" key="1">
    <source>
        <dbReference type="ARBA" id="ARBA00001917"/>
    </source>
</evidence>
<dbReference type="PANTHER" id="PTHR45846:SF1">
    <property type="entry name" value="TRNA-DIHYDROURIDINE(47) SYNTHASE [NAD(P)(+)]-LIKE"/>
    <property type="match status" value="1"/>
</dbReference>
<evidence type="ECO:0000313" key="23">
    <source>
        <dbReference type="RefSeq" id="XP_047741707.1"/>
    </source>
</evidence>
<keyword evidence="7" id="KW-0677">Repeat</keyword>
<organism evidence="22 23">
    <name type="scientific">Hyalella azteca</name>
    <name type="common">Amphipod</name>
    <dbReference type="NCBI Taxonomy" id="294128"/>
    <lineage>
        <taxon>Eukaryota</taxon>
        <taxon>Metazoa</taxon>
        <taxon>Ecdysozoa</taxon>
        <taxon>Arthropoda</taxon>
        <taxon>Crustacea</taxon>
        <taxon>Multicrustacea</taxon>
        <taxon>Malacostraca</taxon>
        <taxon>Eumalacostraca</taxon>
        <taxon>Peracarida</taxon>
        <taxon>Amphipoda</taxon>
        <taxon>Senticaudata</taxon>
        <taxon>Talitrida</taxon>
        <taxon>Talitroidea</taxon>
        <taxon>Hyalellidae</taxon>
        <taxon>Hyalella</taxon>
    </lineage>
</organism>
<evidence type="ECO:0000256" key="7">
    <source>
        <dbReference type="ARBA" id="ARBA00022737"/>
    </source>
</evidence>
<name>A0A979FY22_HYAAZ</name>
<evidence type="ECO:0000256" key="4">
    <source>
        <dbReference type="ARBA" id="ARBA00022664"/>
    </source>
</evidence>
<dbReference type="KEGG" id="hazt:108672908"/>
<protein>
    <recommendedName>
        <fullName evidence="19">tRNA-dihydrouridine(47) synthase [NAD(P)(+)]</fullName>
        <ecNumber evidence="19">1.3.1.-</ecNumber>
    </recommendedName>
    <alternativeName>
        <fullName evidence="19">tRNA-dihydrouridine synthase 3</fullName>
    </alternativeName>
</protein>
<dbReference type="Pfam" id="PF25585">
    <property type="entry name" value="zf-CCCH_DUS3L"/>
    <property type="match status" value="1"/>
</dbReference>
<dbReference type="GeneID" id="108672908"/>
<evidence type="ECO:0000256" key="3">
    <source>
        <dbReference type="ARBA" id="ARBA00022643"/>
    </source>
</evidence>
<evidence type="ECO:0000256" key="11">
    <source>
        <dbReference type="ARBA" id="ARBA00023002"/>
    </source>
</evidence>
<feature type="compositionally biased region" description="Polar residues" evidence="20">
    <location>
        <begin position="98"/>
        <end position="111"/>
    </location>
</feature>
<dbReference type="GO" id="GO:0050660">
    <property type="term" value="F:flavin adenine dinucleotide binding"/>
    <property type="evidence" value="ECO:0007669"/>
    <property type="project" value="UniProtKB-UniRule"/>
</dbReference>
<comment type="catalytic activity">
    <reaction evidence="17">
        <text>5,6-dihydrouridine(47) in tRNA + NADP(+) = uridine(47) in tRNA + NADPH + H(+)</text>
        <dbReference type="Rhea" id="RHEA:53360"/>
        <dbReference type="Rhea" id="RHEA-COMP:13539"/>
        <dbReference type="Rhea" id="RHEA-COMP:13540"/>
        <dbReference type="ChEBI" id="CHEBI:15378"/>
        <dbReference type="ChEBI" id="CHEBI:57783"/>
        <dbReference type="ChEBI" id="CHEBI:58349"/>
        <dbReference type="ChEBI" id="CHEBI:65315"/>
        <dbReference type="ChEBI" id="CHEBI:74443"/>
        <dbReference type="EC" id="1.3.1.89"/>
    </reaction>
    <physiologicalReaction direction="right-to-left" evidence="17">
        <dbReference type="Rhea" id="RHEA:53362"/>
    </physiologicalReaction>
</comment>
<dbReference type="OrthoDB" id="259935at2759"/>
<comment type="function">
    <text evidence="13">Catalyzes the synthesis of dihydrouridine, a modified base, in various RNAs, such as tRNAs, mRNAs and some long non-coding RNAs (lncRNAs). Mainly modifies the uridine in position 47 (U47) in the D-loop of most cytoplasmic tRNAs. Also able to mediate the formation of dihydrouridine in some mRNAs, thereby regulating their translation.</text>
</comment>
<comment type="catalytic activity">
    <reaction evidence="16">
        <text>a 5,6-dihydrouridine in mRNA + NADP(+) = a uridine in mRNA + NADPH + H(+)</text>
        <dbReference type="Rhea" id="RHEA:69855"/>
        <dbReference type="Rhea" id="RHEA-COMP:14658"/>
        <dbReference type="Rhea" id="RHEA-COMP:17789"/>
        <dbReference type="ChEBI" id="CHEBI:15378"/>
        <dbReference type="ChEBI" id="CHEBI:57783"/>
        <dbReference type="ChEBI" id="CHEBI:58349"/>
        <dbReference type="ChEBI" id="CHEBI:65315"/>
        <dbReference type="ChEBI" id="CHEBI:74443"/>
    </reaction>
    <physiologicalReaction direction="right-to-left" evidence="16">
        <dbReference type="Rhea" id="RHEA:69857"/>
    </physiologicalReaction>
</comment>
<dbReference type="GO" id="GO:0003723">
    <property type="term" value="F:RNA binding"/>
    <property type="evidence" value="ECO:0007669"/>
    <property type="project" value="TreeGrafter"/>
</dbReference>
<dbReference type="FunFam" id="3.20.20.70:FF:000067">
    <property type="entry name" value="tRNA-dihydrouridine(47) synthase [NAD(P)(+)]"/>
    <property type="match status" value="1"/>
</dbReference>
<evidence type="ECO:0000256" key="17">
    <source>
        <dbReference type="ARBA" id="ARBA00049513"/>
    </source>
</evidence>
<keyword evidence="6 18" id="KW-0479">Metal-binding</keyword>
<dbReference type="InterPro" id="IPR018517">
    <property type="entry name" value="tRNA_hU_synthase_CS"/>
</dbReference>
<dbReference type="RefSeq" id="XP_047741707.1">
    <property type="nucleotide sequence ID" value="XM_047885751.1"/>
</dbReference>
<keyword evidence="4" id="KW-0507">mRNA processing</keyword>
<dbReference type="EC" id="1.3.1.-" evidence="19"/>
<sequence length="791" mass="88480">MESNGDSVQSGVACIKKEFLLSWTRAALDQDAGNASTAPVAAKRPADDVHAEAPAHKKNKGQNKNRPRMTRQPRSAKLCRFLWAMTREDLEEAIAKSKLSTTQANGSSEIPPSSKHNEASNDTGTASDTNSLNEEKTEPSKISAHVTCVKTRHPLCVFPKCDFLHDVQAFLASKQQDIGEKCHSFVTYGRCPYGLICSYVKTRHPLCVFPKCDFLHDVQAFLASKQQDIDEKCHSFVTYGRCPYGLICRFGSEHIKDGFNVVNKELWSVYQHKELHTLCAYFQIFFQIQTALRKRNYEFKLAGEALKAAETEKNMCTNGTKGAVAGVTCADEKKQIPYVMTDDLTSDNGHNVPIVDSVSNCDAVKNSVVDSGPISGTSSERLSPSGLHHEETSHVACFGETKNVNIVDMEKDALKEQKSCLLGPASDEDMIRVRPKEKRKVTWKDQLYLAPLTTLGNLPFRRICRRLGADITCGEMALAANLLQGQPSEWALVKRHHTETVFGVQVCGSNPAVMVKCAELLADNISMDFVDINMGCPIDLIYQQGAGSALMRRQGALELMVRGMTRVLPCPLTVKMRTSIHTGDKVAHTLIPRCRAWGADMVTLHGRSREQRYTKTSDWQYIKECAAVADPMPLFGNGDVLSYEDYNNYKQLSAVTGIMIGRGALIKPWIFTEIKEQRHWDISSQERFQILRDFVNAGFEHWGSDAEGVEKTRVFLLEWLSFLCRYVPVGLLERPPQTMNLKPPLFSGRDQLETLMASRDSRDWIKISEMLLGPVPENFAFLPKHKANSWT</sequence>
<feature type="region of interest" description="Disordered" evidence="20">
    <location>
        <begin position="31"/>
        <end position="73"/>
    </location>
</feature>
<comment type="similarity">
    <text evidence="19">Belongs to the dus family. Dus3 subfamily.</text>
</comment>
<evidence type="ECO:0000256" key="18">
    <source>
        <dbReference type="PROSITE-ProRule" id="PRU00723"/>
    </source>
</evidence>
<keyword evidence="22" id="KW-1185">Reference proteome</keyword>
<dbReference type="GO" id="GO:0008270">
    <property type="term" value="F:zinc ion binding"/>
    <property type="evidence" value="ECO:0007669"/>
    <property type="project" value="UniProtKB-KW"/>
</dbReference>
<dbReference type="GO" id="GO:0006397">
    <property type="term" value="P:mRNA processing"/>
    <property type="evidence" value="ECO:0007669"/>
    <property type="project" value="UniProtKB-KW"/>
</dbReference>
<dbReference type="PANTHER" id="PTHR45846">
    <property type="entry name" value="TRNA-DIHYDROURIDINE(47) SYNTHASE [NAD(P)(+)]-LIKE"/>
    <property type="match status" value="1"/>
</dbReference>
<keyword evidence="10" id="KW-0521">NADP</keyword>
<keyword evidence="11 19" id="KW-0560">Oxidoreductase</keyword>
<accession>A0A979FY22</accession>
<evidence type="ECO:0000256" key="5">
    <source>
        <dbReference type="ARBA" id="ARBA00022694"/>
    </source>
</evidence>
<evidence type="ECO:0000256" key="15">
    <source>
        <dbReference type="ARBA" id="ARBA00048342"/>
    </source>
</evidence>
<keyword evidence="9 18" id="KW-0862">Zinc</keyword>
<keyword evidence="8 18" id="KW-0863">Zinc-finger</keyword>
<feature type="compositionally biased region" description="Basic residues" evidence="20">
    <location>
        <begin position="56"/>
        <end position="71"/>
    </location>
</feature>
<keyword evidence="12" id="KW-0520">NAD</keyword>
<evidence type="ECO:0000256" key="2">
    <source>
        <dbReference type="ARBA" id="ARBA00022630"/>
    </source>
</evidence>
<evidence type="ECO:0000256" key="13">
    <source>
        <dbReference type="ARBA" id="ARBA00045365"/>
    </source>
</evidence>
<keyword evidence="2 19" id="KW-0285">Flavoprotein</keyword>
<keyword evidence="5 19" id="KW-0819">tRNA processing</keyword>
<dbReference type="AlphaFoldDB" id="A0A979FY22"/>
<comment type="catalytic activity">
    <reaction evidence="14">
        <text>5,6-dihydrouridine(47) in tRNA + NAD(+) = uridine(47) in tRNA + NADH + H(+)</text>
        <dbReference type="Rhea" id="RHEA:53364"/>
        <dbReference type="Rhea" id="RHEA-COMP:13539"/>
        <dbReference type="Rhea" id="RHEA-COMP:13540"/>
        <dbReference type="ChEBI" id="CHEBI:15378"/>
        <dbReference type="ChEBI" id="CHEBI:57540"/>
        <dbReference type="ChEBI" id="CHEBI:57945"/>
        <dbReference type="ChEBI" id="CHEBI:65315"/>
        <dbReference type="ChEBI" id="CHEBI:74443"/>
        <dbReference type="EC" id="1.3.1.89"/>
    </reaction>
    <physiologicalReaction direction="right-to-left" evidence="14">
        <dbReference type="Rhea" id="RHEA:53366"/>
    </physiologicalReaction>
</comment>
<evidence type="ECO:0000256" key="19">
    <source>
        <dbReference type="RuleBase" id="RU291113"/>
    </source>
</evidence>
<evidence type="ECO:0000256" key="12">
    <source>
        <dbReference type="ARBA" id="ARBA00023027"/>
    </source>
</evidence>
<dbReference type="InterPro" id="IPR000571">
    <property type="entry name" value="Znf_CCCH"/>
</dbReference>
<evidence type="ECO:0000256" key="6">
    <source>
        <dbReference type="ARBA" id="ARBA00022723"/>
    </source>
</evidence>
<dbReference type="InterPro" id="IPR035587">
    <property type="entry name" value="DUS-like_FMN-bd"/>
</dbReference>
<comment type="cofactor">
    <cofactor evidence="1 19">
        <name>FMN</name>
        <dbReference type="ChEBI" id="CHEBI:58210"/>
    </cofactor>
</comment>
<feature type="compositionally biased region" description="Polar residues" evidence="20">
    <location>
        <begin position="120"/>
        <end position="132"/>
    </location>
</feature>
<dbReference type="PROSITE" id="PS50103">
    <property type="entry name" value="ZF_C3H1"/>
    <property type="match status" value="1"/>
</dbReference>